<proteinExistence type="predicted"/>
<reference evidence="2" key="1">
    <citation type="submission" date="2022-10" db="EMBL/GenBank/DDBJ databases">
        <title>Tapping the CABI collections for fungal endophytes: first genome assemblies for Collariella, Neodidymelliopsis, Ascochyta clinopodiicola, Didymella pomorum, Didymosphaeria variabile, Neocosmospora piperis and Neocucurbitaria cava.</title>
        <authorList>
            <person name="Hill R."/>
        </authorList>
    </citation>
    <scope>NUCLEOTIDE SEQUENCE</scope>
    <source>
        <strain evidence="2">IMI 356815</strain>
    </source>
</reference>
<gene>
    <name evidence="2" type="ORF">N0V89_005631</name>
</gene>
<dbReference type="Proteomes" id="UP001140513">
    <property type="component" value="Unassembled WGS sequence"/>
</dbReference>
<comment type="caution">
    <text evidence="2">The sequence shown here is derived from an EMBL/GenBank/DDBJ whole genome shotgun (WGS) entry which is preliminary data.</text>
</comment>
<evidence type="ECO:0000313" key="2">
    <source>
        <dbReference type="EMBL" id="KAJ4353900.1"/>
    </source>
</evidence>
<sequence length="251" mass="28846">MKFVAALCIFIITVVSMPAAPMQEVLRDKRTKCASIEDYSVQWFIDNAPKDRRPAPSTCLFYTFKLTEKARWYAKNNGMKTIWDVWPGGYYDNRMIKSNPLREIMQNKEDRRTYFSNMSIAWASLCDIYAMVMDNNVTPTSVACDVVNKMGIWFNGELPALQRGNKVGNKKNVVYQIQAISPAGGAPLDYWTKWKNPCDQQDASAAGPGKLHVRSLATEENMDWWEDELPKDIELEDYKLDDSTIWPVCER</sequence>
<accession>A0A9W9CBG0</accession>
<dbReference type="GeneID" id="80909161"/>
<dbReference type="OrthoDB" id="3658431at2759"/>
<dbReference type="EMBL" id="JAPEUX010000004">
    <property type="protein sequence ID" value="KAJ4353900.1"/>
    <property type="molecule type" value="Genomic_DNA"/>
</dbReference>
<keyword evidence="3" id="KW-1185">Reference proteome</keyword>
<feature type="chain" id="PRO_5040847839" evidence="1">
    <location>
        <begin position="17"/>
        <end position="251"/>
    </location>
</feature>
<keyword evidence="1" id="KW-0732">Signal</keyword>
<organism evidence="2 3">
    <name type="scientific">Didymosphaeria variabile</name>
    <dbReference type="NCBI Taxonomy" id="1932322"/>
    <lineage>
        <taxon>Eukaryota</taxon>
        <taxon>Fungi</taxon>
        <taxon>Dikarya</taxon>
        <taxon>Ascomycota</taxon>
        <taxon>Pezizomycotina</taxon>
        <taxon>Dothideomycetes</taxon>
        <taxon>Pleosporomycetidae</taxon>
        <taxon>Pleosporales</taxon>
        <taxon>Massarineae</taxon>
        <taxon>Didymosphaeriaceae</taxon>
        <taxon>Didymosphaeria</taxon>
    </lineage>
</organism>
<protein>
    <submittedName>
        <fullName evidence="2">Uncharacterized protein</fullName>
    </submittedName>
</protein>
<dbReference type="AlphaFoldDB" id="A0A9W9CBG0"/>
<evidence type="ECO:0000256" key="1">
    <source>
        <dbReference type="SAM" id="SignalP"/>
    </source>
</evidence>
<dbReference type="RefSeq" id="XP_056071674.1">
    <property type="nucleotide sequence ID" value="XM_056214407.1"/>
</dbReference>
<feature type="signal peptide" evidence="1">
    <location>
        <begin position="1"/>
        <end position="16"/>
    </location>
</feature>
<name>A0A9W9CBG0_9PLEO</name>
<evidence type="ECO:0000313" key="3">
    <source>
        <dbReference type="Proteomes" id="UP001140513"/>
    </source>
</evidence>